<keyword evidence="2" id="KW-1185">Reference proteome</keyword>
<reference evidence="1 2" key="1">
    <citation type="submission" date="2017-01" db="EMBL/GenBank/DDBJ databases">
        <authorList>
            <person name="Varghese N."/>
            <person name="Submissions S."/>
        </authorList>
    </citation>
    <scope>NUCLEOTIDE SEQUENCE [LARGE SCALE GENOMIC DNA]</scope>
    <source>
        <strain evidence="1 2">ATCC 23464</strain>
    </source>
</reference>
<gene>
    <name evidence="1" type="ORF">SAMN05421578_1067</name>
</gene>
<organism evidence="1 2">
    <name type="scientific">Paenibacillus macquariensis</name>
    <dbReference type="NCBI Taxonomy" id="948756"/>
    <lineage>
        <taxon>Bacteria</taxon>
        <taxon>Bacillati</taxon>
        <taxon>Bacillota</taxon>
        <taxon>Bacilli</taxon>
        <taxon>Bacillales</taxon>
        <taxon>Paenibacillaceae</taxon>
        <taxon>Paenibacillus</taxon>
    </lineage>
</organism>
<evidence type="ECO:0000313" key="1">
    <source>
        <dbReference type="EMBL" id="SIR01713.1"/>
    </source>
</evidence>
<name>A0ABY1JYY1_9BACL</name>
<sequence>MEPEPYNENAVTMHKDTWKKVCKEKVHDAYDEYMLKSKLKDK</sequence>
<dbReference type="EMBL" id="FTNK01000006">
    <property type="protein sequence ID" value="SIR01713.1"/>
    <property type="molecule type" value="Genomic_DNA"/>
</dbReference>
<protein>
    <submittedName>
        <fullName evidence="1">Uncharacterized protein</fullName>
    </submittedName>
</protein>
<accession>A0ABY1JYY1</accession>
<dbReference type="Proteomes" id="UP000186666">
    <property type="component" value="Unassembled WGS sequence"/>
</dbReference>
<evidence type="ECO:0000313" key="2">
    <source>
        <dbReference type="Proteomes" id="UP000186666"/>
    </source>
</evidence>
<comment type="caution">
    <text evidence="1">The sequence shown here is derived from an EMBL/GenBank/DDBJ whole genome shotgun (WGS) entry which is preliminary data.</text>
</comment>
<proteinExistence type="predicted"/>
<dbReference type="RefSeq" id="WP_280175205.1">
    <property type="nucleotide sequence ID" value="NZ_FTNK01000006.1"/>
</dbReference>